<evidence type="ECO:0000313" key="1">
    <source>
        <dbReference type="EMBL" id="REG90602.1"/>
    </source>
</evidence>
<accession>A0A3E0DX09</accession>
<dbReference type="RefSeq" id="WP_169714426.1">
    <property type="nucleotide sequence ID" value="NZ_MSSW01000032.1"/>
</dbReference>
<organism evidence="1 2">
    <name type="scientific">Algoriphagus antarcticus</name>
    <dbReference type="NCBI Taxonomy" id="238540"/>
    <lineage>
        <taxon>Bacteria</taxon>
        <taxon>Pseudomonadati</taxon>
        <taxon>Bacteroidota</taxon>
        <taxon>Cytophagia</taxon>
        <taxon>Cytophagales</taxon>
        <taxon>Cyclobacteriaceae</taxon>
        <taxon>Algoriphagus</taxon>
    </lineage>
</organism>
<sequence length="53" mass="6126">MGTDDDITDFLKELDGKLKQEMPRIRREIKVYEEKSREGKLTMTPIPSPQFGG</sequence>
<protein>
    <submittedName>
        <fullName evidence="1">Uncharacterized protein</fullName>
    </submittedName>
</protein>
<proteinExistence type="predicted"/>
<reference evidence="1 2" key="1">
    <citation type="submission" date="2018-08" db="EMBL/GenBank/DDBJ databases">
        <title>Genomic Encyclopedia of Archaeal and Bacterial Type Strains, Phase II (KMG-II): from individual species to whole genera.</title>
        <authorList>
            <person name="Goeker M."/>
        </authorList>
    </citation>
    <scope>NUCLEOTIDE SEQUENCE [LARGE SCALE GENOMIC DNA]</scope>
    <source>
        <strain evidence="1 2">DSM 15986</strain>
    </source>
</reference>
<gene>
    <name evidence="1" type="ORF">C8N25_106101</name>
</gene>
<dbReference type="AlphaFoldDB" id="A0A3E0DX09"/>
<dbReference type="Proteomes" id="UP000256405">
    <property type="component" value="Unassembled WGS sequence"/>
</dbReference>
<dbReference type="EMBL" id="QUNF01000006">
    <property type="protein sequence ID" value="REG90602.1"/>
    <property type="molecule type" value="Genomic_DNA"/>
</dbReference>
<keyword evidence="2" id="KW-1185">Reference proteome</keyword>
<comment type="caution">
    <text evidence="1">The sequence shown here is derived from an EMBL/GenBank/DDBJ whole genome shotgun (WGS) entry which is preliminary data.</text>
</comment>
<evidence type="ECO:0000313" key="2">
    <source>
        <dbReference type="Proteomes" id="UP000256405"/>
    </source>
</evidence>
<name>A0A3E0DX09_9BACT</name>